<dbReference type="Gene3D" id="1.10.20.60">
    <property type="entry name" value="Glu-tRNAGln amidotransferase C subunit, N-terminal domain"/>
    <property type="match status" value="1"/>
</dbReference>
<sequence length="97" mass="10986">MSDSLNESSLRHLARLACIELSAEELDRLPARFHSILGLIDRLQQVDTQGVKPLAQSFDLTLRLRDDEITTRDQRAQFQSLAPEVADGLYLVPRVIE</sequence>
<keyword evidence="1" id="KW-0436">Ligase</keyword>
<dbReference type="InterPro" id="IPR003837">
    <property type="entry name" value="GatC"/>
</dbReference>
<dbReference type="PANTHER" id="PTHR15004:SF0">
    <property type="entry name" value="GLUTAMYL-TRNA(GLN) AMIDOTRANSFERASE SUBUNIT C, MITOCHONDRIAL"/>
    <property type="match status" value="1"/>
</dbReference>
<dbReference type="InterPro" id="IPR036113">
    <property type="entry name" value="Asp/Glu-ADT_sf_sub_c"/>
</dbReference>
<dbReference type="EC" id="6.3.5.-" evidence="1"/>
<dbReference type="GO" id="GO:0016874">
    <property type="term" value="F:ligase activity"/>
    <property type="evidence" value="ECO:0007669"/>
    <property type="project" value="UniProtKB-KW"/>
</dbReference>
<proteinExistence type="inferred from homology"/>
<dbReference type="GO" id="GO:0006450">
    <property type="term" value="P:regulation of translational fidelity"/>
    <property type="evidence" value="ECO:0007669"/>
    <property type="project" value="InterPro"/>
</dbReference>
<keyword evidence="1" id="KW-0808">Transferase</keyword>
<dbReference type="EMBL" id="UOYP01000568">
    <property type="protein sequence ID" value="VAY89292.1"/>
    <property type="molecule type" value="Genomic_DNA"/>
</dbReference>
<organism evidence="1">
    <name type="scientific">mine drainage metagenome</name>
    <dbReference type="NCBI Taxonomy" id="410659"/>
    <lineage>
        <taxon>unclassified sequences</taxon>
        <taxon>metagenomes</taxon>
        <taxon>ecological metagenomes</taxon>
    </lineage>
</organism>
<protein>
    <submittedName>
        <fullName evidence="1">Aspartyl/glutamyl-tRNA(Asn/Gln) amidotransferase subunit C</fullName>
        <ecNumber evidence="1">6.3.5.-</ecNumber>
    </submittedName>
</protein>
<dbReference type="NCBIfam" id="TIGR00135">
    <property type="entry name" value="gatC"/>
    <property type="match status" value="1"/>
</dbReference>
<dbReference type="AlphaFoldDB" id="A0A3P3ZRL7"/>
<dbReference type="SUPFAM" id="SSF141000">
    <property type="entry name" value="Glu-tRNAGln amidotransferase C subunit"/>
    <property type="match status" value="1"/>
</dbReference>
<reference evidence="1" key="1">
    <citation type="submission" date="2018-10" db="EMBL/GenBank/DDBJ databases">
        <authorList>
            <person name="Plewniak F."/>
        </authorList>
    </citation>
    <scope>NUCLEOTIDE SEQUENCE</scope>
</reference>
<dbReference type="PANTHER" id="PTHR15004">
    <property type="entry name" value="GLUTAMYL-TRNA(GLN) AMIDOTRANSFERASE SUBUNIT C, MITOCHONDRIAL"/>
    <property type="match status" value="1"/>
</dbReference>
<dbReference type="HAMAP" id="MF_00122">
    <property type="entry name" value="GatC"/>
    <property type="match status" value="1"/>
</dbReference>
<accession>A0A3P3ZRL7</accession>
<evidence type="ECO:0000313" key="1">
    <source>
        <dbReference type="EMBL" id="VAY89292.1"/>
    </source>
</evidence>
<name>A0A3P3ZRL7_9ZZZZ</name>
<gene>
    <name evidence="1" type="primary">gatC</name>
    <name evidence="1" type="ORF">CARN8_610005</name>
</gene>
<dbReference type="GO" id="GO:0070681">
    <property type="term" value="P:glutaminyl-tRNAGln biosynthesis via transamidation"/>
    <property type="evidence" value="ECO:0007669"/>
    <property type="project" value="TreeGrafter"/>
</dbReference>
<dbReference type="GO" id="GO:0016740">
    <property type="term" value="F:transferase activity"/>
    <property type="evidence" value="ECO:0007669"/>
    <property type="project" value="UniProtKB-KW"/>
</dbReference>
<dbReference type="Pfam" id="PF02686">
    <property type="entry name" value="GatC"/>
    <property type="match status" value="1"/>
</dbReference>